<proteinExistence type="predicted"/>
<reference evidence="2" key="1">
    <citation type="submission" date="2019-03" db="EMBL/GenBank/DDBJ databases">
        <authorList>
            <person name="Mank J."/>
            <person name="Almeida P."/>
        </authorList>
    </citation>
    <scope>NUCLEOTIDE SEQUENCE</scope>
    <source>
        <strain evidence="2">78183</strain>
    </source>
</reference>
<protein>
    <submittedName>
        <fullName evidence="2">Uncharacterized protein</fullName>
    </submittedName>
</protein>
<sequence>MLWDCLAGQIPLSAGGVLDSYLWNCSRYGIYTGSSGYGGAEHLLTTSNGQTSAGMFKLIKPEPFGPSVMKQLSTFTFCQLAIAFQFNWVWSPRLNKVYSSLVYGYGIQFIKVRHHAEEVKEKGFNPEVQMGKEPFNMHGKWHLSHYSDQGPEVHQQIQM</sequence>
<dbReference type="AlphaFoldDB" id="A0A6N2KFX2"/>
<gene>
    <name evidence="1" type="ORF">SVIM_LOCUS19737</name>
    <name evidence="2" type="ORF">SVIM_LOCUS21108</name>
</gene>
<name>A0A6N2KFX2_SALVM</name>
<organism evidence="2">
    <name type="scientific">Salix viminalis</name>
    <name type="common">Common osier</name>
    <name type="synonym">Basket willow</name>
    <dbReference type="NCBI Taxonomy" id="40686"/>
    <lineage>
        <taxon>Eukaryota</taxon>
        <taxon>Viridiplantae</taxon>
        <taxon>Streptophyta</taxon>
        <taxon>Embryophyta</taxon>
        <taxon>Tracheophyta</taxon>
        <taxon>Spermatophyta</taxon>
        <taxon>Magnoliopsida</taxon>
        <taxon>eudicotyledons</taxon>
        <taxon>Gunneridae</taxon>
        <taxon>Pentapetalae</taxon>
        <taxon>rosids</taxon>
        <taxon>fabids</taxon>
        <taxon>Malpighiales</taxon>
        <taxon>Salicaceae</taxon>
        <taxon>Saliceae</taxon>
        <taxon>Salix</taxon>
    </lineage>
</organism>
<accession>A0A6N2KFX2</accession>
<evidence type="ECO:0000313" key="1">
    <source>
        <dbReference type="EMBL" id="VFU22068.1"/>
    </source>
</evidence>
<evidence type="ECO:0000313" key="2">
    <source>
        <dbReference type="EMBL" id="VFU22161.1"/>
    </source>
</evidence>
<dbReference type="EMBL" id="CAADRP010000047">
    <property type="protein sequence ID" value="VFU22161.1"/>
    <property type="molecule type" value="Genomic_DNA"/>
</dbReference>
<dbReference type="EMBL" id="CAADRP010000036">
    <property type="protein sequence ID" value="VFU22068.1"/>
    <property type="molecule type" value="Genomic_DNA"/>
</dbReference>